<keyword evidence="3" id="KW-1185">Reference proteome</keyword>
<evidence type="ECO:0000256" key="1">
    <source>
        <dbReference type="SAM" id="MobiDB-lite"/>
    </source>
</evidence>
<feature type="compositionally biased region" description="Low complexity" evidence="1">
    <location>
        <begin position="87"/>
        <end position="99"/>
    </location>
</feature>
<evidence type="ECO:0000313" key="3">
    <source>
        <dbReference type="Proteomes" id="UP001627154"/>
    </source>
</evidence>
<comment type="caution">
    <text evidence="2">The sequence shown here is derived from an EMBL/GenBank/DDBJ whole genome shotgun (WGS) entry which is preliminary data.</text>
</comment>
<accession>A0ABD2W6Q7</accession>
<sequence length="111" mass="12376">MAGGNEVARKRGTVKSKLTALKNTLPSKIVDPLNVTIRFERLTETFKEYESLVEELLIEDENHTESVQYQTIENDYYATAAKVRGLTSSNSSNTTRSVNFTVPMGSSTLIE</sequence>
<protein>
    <submittedName>
        <fullName evidence="2">Uncharacterized protein</fullName>
    </submittedName>
</protein>
<name>A0ABD2W6Q7_9HYME</name>
<reference evidence="2 3" key="1">
    <citation type="journal article" date="2024" name="bioRxiv">
        <title>A reference genome for Trichogramma kaykai: A tiny desert-dwelling parasitoid wasp with competing sex-ratio distorters.</title>
        <authorList>
            <person name="Culotta J."/>
            <person name="Lindsey A.R."/>
        </authorList>
    </citation>
    <scope>NUCLEOTIDE SEQUENCE [LARGE SCALE GENOMIC DNA]</scope>
    <source>
        <strain evidence="2 3">KSX58</strain>
    </source>
</reference>
<dbReference type="EMBL" id="JBJJXI010000128">
    <property type="protein sequence ID" value="KAL3388730.1"/>
    <property type="molecule type" value="Genomic_DNA"/>
</dbReference>
<feature type="region of interest" description="Disordered" evidence="1">
    <location>
        <begin position="87"/>
        <end position="111"/>
    </location>
</feature>
<dbReference type="AlphaFoldDB" id="A0ABD2W6Q7"/>
<dbReference type="Proteomes" id="UP001627154">
    <property type="component" value="Unassembled WGS sequence"/>
</dbReference>
<evidence type="ECO:0000313" key="2">
    <source>
        <dbReference type="EMBL" id="KAL3388730.1"/>
    </source>
</evidence>
<gene>
    <name evidence="2" type="ORF">TKK_016159</name>
</gene>
<organism evidence="2 3">
    <name type="scientific">Trichogramma kaykai</name>
    <dbReference type="NCBI Taxonomy" id="54128"/>
    <lineage>
        <taxon>Eukaryota</taxon>
        <taxon>Metazoa</taxon>
        <taxon>Ecdysozoa</taxon>
        <taxon>Arthropoda</taxon>
        <taxon>Hexapoda</taxon>
        <taxon>Insecta</taxon>
        <taxon>Pterygota</taxon>
        <taxon>Neoptera</taxon>
        <taxon>Endopterygota</taxon>
        <taxon>Hymenoptera</taxon>
        <taxon>Apocrita</taxon>
        <taxon>Proctotrupomorpha</taxon>
        <taxon>Chalcidoidea</taxon>
        <taxon>Trichogrammatidae</taxon>
        <taxon>Trichogramma</taxon>
    </lineage>
</organism>
<proteinExistence type="predicted"/>